<evidence type="ECO:0000256" key="1">
    <source>
        <dbReference type="ARBA" id="ARBA00004442"/>
    </source>
</evidence>
<evidence type="ECO:0000256" key="8">
    <source>
        <dbReference type="ARBA" id="ARBA00023237"/>
    </source>
</evidence>
<evidence type="ECO:0000256" key="2">
    <source>
        <dbReference type="ARBA" id="ARBA00010248"/>
    </source>
</evidence>
<evidence type="ECO:0000256" key="5">
    <source>
        <dbReference type="ARBA" id="ARBA00022692"/>
    </source>
</evidence>
<dbReference type="GO" id="GO:0009306">
    <property type="term" value="P:protein secretion"/>
    <property type="evidence" value="ECO:0007669"/>
    <property type="project" value="TreeGrafter"/>
</dbReference>
<organism evidence="15 16">
    <name type="scientific">Orbus hercynius</name>
    <dbReference type="NCBI Taxonomy" id="593135"/>
    <lineage>
        <taxon>Bacteria</taxon>
        <taxon>Pseudomonadati</taxon>
        <taxon>Pseudomonadota</taxon>
        <taxon>Gammaproteobacteria</taxon>
        <taxon>Orbales</taxon>
        <taxon>Orbaceae</taxon>
        <taxon>Orbus</taxon>
    </lineage>
</organism>
<evidence type="ECO:0000313" key="15">
    <source>
        <dbReference type="EMBL" id="RKS85199.1"/>
    </source>
</evidence>
<accession>A0A495RCW6</accession>
<dbReference type="InterPro" id="IPR039910">
    <property type="entry name" value="D15-like"/>
</dbReference>
<dbReference type="GO" id="GO:0009279">
    <property type="term" value="C:cell outer membrane"/>
    <property type="evidence" value="ECO:0007669"/>
    <property type="project" value="UniProtKB-SubCell"/>
</dbReference>
<proteinExistence type="inferred from homology"/>
<dbReference type="PANTHER" id="PTHR12815:SF47">
    <property type="entry name" value="TRANSLOCATION AND ASSEMBLY MODULE SUBUNIT TAMA"/>
    <property type="match status" value="1"/>
</dbReference>
<keyword evidence="16" id="KW-1185">Reference proteome</keyword>
<feature type="signal peptide" evidence="11">
    <location>
        <begin position="1"/>
        <end position="20"/>
    </location>
</feature>
<comment type="subunit">
    <text evidence="10">Interacts with TamB to form the translocation and assembly module (TAM).</text>
</comment>
<feature type="domain" description="Bacterial surface antigen (D15)" evidence="12">
    <location>
        <begin position="269"/>
        <end position="569"/>
    </location>
</feature>
<keyword evidence="4" id="KW-1134">Transmembrane beta strand</keyword>
<gene>
    <name evidence="15" type="ORF">DES39_1709</name>
</gene>
<dbReference type="FunFam" id="3.10.20.310:FF:000008">
    <property type="entry name" value="Outer membrane protein, OMP85 family"/>
    <property type="match status" value="1"/>
</dbReference>
<comment type="subcellular location">
    <subcellularLocation>
        <location evidence="1">Cell outer membrane</location>
    </subcellularLocation>
</comment>
<evidence type="ECO:0000313" key="16">
    <source>
        <dbReference type="Proteomes" id="UP000278542"/>
    </source>
</evidence>
<evidence type="ECO:0000256" key="11">
    <source>
        <dbReference type="SAM" id="SignalP"/>
    </source>
</evidence>
<evidence type="ECO:0000256" key="6">
    <source>
        <dbReference type="ARBA" id="ARBA00022729"/>
    </source>
</evidence>
<dbReference type="InterPro" id="IPR000184">
    <property type="entry name" value="Bac_surfAg_D15"/>
</dbReference>
<keyword evidence="8" id="KW-0998">Cell outer membrane</keyword>
<dbReference type="Pfam" id="PF07244">
    <property type="entry name" value="POTRA"/>
    <property type="match status" value="1"/>
</dbReference>
<keyword evidence="5" id="KW-0812">Transmembrane</keyword>
<evidence type="ECO:0000256" key="10">
    <source>
        <dbReference type="ARBA" id="ARBA00093548"/>
    </source>
</evidence>
<feature type="domain" description="POTRA" evidence="13">
    <location>
        <begin position="184"/>
        <end position="246"/>
    </location>
</feature>
<dbReference type="InterPro" id="IPR035243">
    <property type="entry name" value="TamA_POTRA_Dom_1"/>
</dbReference>
<dbReference type="InterPro" id="IPR010827">
    <property type="entry name" value="BamA/TamA_POTRA"/>
</dbReference>
<feature type="chain" id="PRO_5019737368" description="Translocation and assembly module subunit TamA" evidence="11">
    <location>
        <begin position="21"/>
        <end position="571"/>
    </location>
</feature>
<evidence type="ECO:0000259" key="14">
    <source>
        <dbReference type="Pfam" id="PF17243"/>
    </source>
</evidence>
<keyword evidence="7" id="KW-0472">Membrane</keyword>
<comment type="caution">
    <text evidence="15">The sequence shown here is derived from an EMBL/GenBank/DDBJ whole genome shotgun (WGS) entry which is preliminary data.</text>
</comment>
<dbReference type="EMBL" id="RBWY01000003">
    <property type="protein sequence ID" value="RKS85199.1"/>
    <property type="molecule type" value="Genomic_DNA"/>
</dbReference>
<dbReference type="Proteomes" id="UP000278542">
    <property type="component" value="Unassembled WGS sequence"/>
</dbReference>
<comment type="similarity">
    <text evidence="2">Belongs to the TamA family.</text>
</comment>
<dbReference type="GO" id="GO:0097347">
    <property type="term" value="C:TAM protein secretion complex"/>
    <property type="evidence" value="ECO:0007669"/>
    <property type="project" value="TreeGrafter"/>
</dbReference>
<dbReference type="PANTHER" id="PTHR12815">
    <property type="entry name" value="SORTING AND ASSEMBLY MACHINERY SAMM50 PROTEIN FAMILY MEMBER"/>
    <property type="match status" value="1"/>
</dbReference>
<dbReference type="Gene3D" id="3.10.20.310">
    <property type="entry name" value="membrane protein fhac"/>
    <property type="match status" value="3"/>
</dbReference>
<evidence type="ECO:0000256" key="3">
    <source>
        <dbReference type="ARBA" id="ARBA00015419"/>
    </source>
</evidence>
<evidence type="ECO:0000259" key="12">
    <source>
        <dbReference type="Pfam" id="PF01103"/>
    </source>
</evidence>
<keyword evidence="6 11" id="KW-0732">Signal</keyword>
<sequence length="571" mass="64580">MRRFILFIIASLMFARVVSAQMDLSVEGLSGALEDNVDARLSMIKSEQVDDTPYFKRYLEKEIKKGLRALGYYDPTFSYSMPDGKKLLVVKVDPGQPVLIEQTEVDITGQGAKDPDYINLLKQDLPKKGTVLNHGEYDSFKKKLQSIALRKGYFEADMTKNQLAVSDSLHQAFWKIDFNTGQRYKFGAVTFNESSIRQSYLRNIIPFKEGEPYSSEQLSLLSRRLSSTNWFSSVAVIPLFKKVNAEKDLPIYVMTAPRKKNVVDTGIGYSSDSGVRGTISWNKPWLNDRGHSFQTDLALSSPEKTITGVYKIPLYESPLEDYYTIQGGYKKIDNNDTNSNSYTFGVLRNWDSFEGWQKAIGLNVMYDNFTQASDSYETFLLYPSFSFSRARTDGKLFPLWGDSKRYSLEVAAESLASDINFVRFQFQQVWIRTIEESHRFVVRGNLGIIQASDFDRVPPSFRFFAGGDRSIRGFGYQSISPEDKAGKLKGASKLVTGSFEYQYNFTGAWWGATFVDTGEAIDKFDKTDFYTGAGVGIRWVSPIGPIKFDVAMPVDKGKKSPHFYIGLGAEL</sequence>
<reference evidence="15 16" key="1">
    <citation type="submission" date="2018-10" db="EMBL/GenBank/DDBJ databases">
        <title>Genomic Encyclopedia of Type Strains, Phase IV (KMG-IV): sequencing the most valuable type-strain genomes for metagenomic binning, comparative biology and taxonomic classification.</title>
        <authorList>
            <person name="Goeker M."/>
        </authorList>
    </citation>
    <scope>NUCLEOTIDE SEQUENCE [LARGE SCALE GENOMIC DNA]</scope>
    <source>
        <strain evidence="15 16">DSM 22228</strain>
    </source>
</reference>
<evidence type="ECO:0000256" key="9">
    <source>
        <dbReference type="ARBA" id="ARBA00033063"/>
    </source>
</evidence>
<protein>
    <recommendedName>
        <fullName evidence="3">Translocation and assembly module subunit TamA</fullName>
    </recommendedName>
    <alternativeName>
        <fullName evidence="9">Autotransporter assembly factor TamA</fullName>
    </alternativeName>
</protein>
<feature type="domain" description="TamA POTRA" evidence="14">
    <location>
        <begin position="23"/>
        <end position="94"/>
    </location>
</feature>
<name>A0A495RCW6_9GAMM</name>
<dbReference type="Gene3D" id="2.40.160.50">
    <property type="entry name" value="membrane protein fhac: a member of the omp85/tpsb transporter family"/>
    <property type="match status" value="1"/>
</dbReference>
<dbReference type="Pfam" id="PF01103">
    <property type="entry name" value="Omp85"/>
    <property type="match status" value="1"/>
</dbReference>
<dbReference type="AlphaFoldDB" id="A0A495RCW6"/>
<evidence type="ECO:0000256" key="7">
    <source>
        <dbReference type="ARBA" id="ARBA00023136"/>
    </source>
</evidence>
<evidence type="ECO:0000256" key="4">
    <source>
        <dbReference type="ARBA" id="ARBA00022452"/>
    </source>
</evidence>
<evidence type="ECO:0000259" key="13">
    <source>
        <dbReference type="Pfam" id="PF07244"/>
    </source>
</evidence>
<dbReference type="Pfam" id="PF17243">
    <property type="entry name" value="POTRA_TamA_1"/>
    <property type="match status" value="1"/>
</dbReference>